<protein>
    <submittedName>
        <fullName evidence="2">Uncharacterized protein</fullName>
    </submittedName>
</protein>
<accession>A0ABQ2GAC6</accession>
<evidence type="ECO:0000313" key="2">
    <source>
        <dbReference type="EMBL" id="GGL83360.1"/>
    </source>
</evidence>
<evidence type="ECO:0000256" key="1">
    <source>
        <dbReference type="SAM" id="MobiDB-lite"/>
    </source>
</evidence>
<feature type="compositionally biased region" description="Basic and acidic residues" evidence="1">
    <location>
        <begin position="1"/>
        <end position="15"/>
    </location>
</feature>
<proteinExistence type="predicted"/>
<keyword evidence="3" id="KW-1185">Reference proteome</keyword>
<gene>
    <name evidence="2" type="ORF">GCM10011589_44810</name>
</gene>
<dbReference type="EMBL" id="BMMI01000012">
    <property type="protein sequence ID" value="GGL83360.1"/>
    <property type="molecule type" value="Genomic_DNA"/>
</dbReference>
<feature type="region of interest" description="Disordered" evidence="1">
    <location>
        <begin position="1"/>
        <end position="101"/>
    </location>
</feature>
<sequence length="101" mass="10361">MHPTREWSDFTRPARVDPSAALAAPPKPSEETTPDEDPYGQRPTDYIGGEATLDETDSGVMSRGAGGPGADVSLPAGGSELGTQGCGWCPPRTAAPPPLAT</sequence>
<dbReference type="Proteomes" id="UP000648663">
    <property type="component" value="Unassembled WGS sequence"/>
</dbReference>
<comment type="caution">
    <text evidence="2">The sequence shown here is derived from an EMBL/GenBank/DDBJ whole genome shotgun (WGS) entry which is preliminary data.</text>
</comment>
<evidence type="ECO:0000313" key="3">
    <source>
        <dbReference type="Proteomes" id="UP000648663"/>
    </source>
</evidence>
<reference evidence="3" key="1">
    <citation type="journal article" date="2019" name="Int. J. Syst. Evol. Microbiol.">
        <title>The Global Catalogue of Microorganisms (GCM) 10K type strain sequencing project: providing services to taxonomists for standard genome sequencing and annotation.</title>
        <authorList>
            <consortium name="The Broad Institute Genomics Platform"/>
            <consortium name="The Broad Institute Genome Sequencing Center for Infectious Disease"/>
            <person name="Wu L."/>
            <person name="Ma J."/>
        </authorList>
    </citation>
    <scope>NUCLEOTIDE SEQUENCE [LARGE SCALE GENOMIC DNA]</scope>
    <source>
        <strain evidence="3">CGMCC 4.5581</strain>
    </source>
</reference>
<name>A0ABQ2GAC6_9ACTN</name>
<organism evidence="2 3">
    <name type="scientific">Modestobacter marinus</name>
    <dbReference type="NCBI Taxonomy" id="477641"/>
    <lineage>
        <taxon>Bacteria</taxon>
        <taxon>Bacillati</taxon>
        <taxon>Actinomycetota</taxon>
        <taxon>Actinomycetes</taxon>
        <taxon>Geodermatophilales</taxon>
        <taxon>Geodermatophilaceae</taxon>
        <taxon>Modestobacter</taxon>
    </lineage>
</organism>